<dbReference type="RefSeq" id="WP_127700993.1">
    <property type="nucleotide sequence ID" value="NZ_SACS01000031.1"/>
</dbReference>
<accession>A0A437QBY4</accession>
<organism evidence="3 4">
    <name type="scientific">Rheinheimera riviphila</name>
    <dbReference type="NCBI Taxonomy" id="1834037"/>
    <lineage>
        <taxon>Bacteria</taxon>
        <taxon>Pseudomonadati</taxon>
        <taxon>Pseudomonadota</taxon>
        <taxon>Gammaproteobacteria</taxon>
        <taxon>Chromatiales</taxon>
        <taxon>Chromatiaceae</taxon>
        <taxon>Rheinheimera</taxon>
    </lineage>
</organism>
<dbReference type="EMBL" id="SACS01000031">
    <property type="protein sequence ID" value="RVU32027.1"/>
    <property type="molecule type" value="Genomic_DNA"/>
</dbReference>
<protein>
    <submittedName>
        <fullName evidence="3">Tetratricopeptide repeat protein</fullName>
    </submittedName>
</protein>
<feature type="signal peptide" evidence="2">
    <location>
        <begin position="1"/>
        <end position="27"/>
    </location>
</feature>
<dbReference type="AlphaFoldDB" id="A0A437QBY4"/>
<dbReference type="Gene3D" id="1.25.40.10">
    <property type="entry name" value="Tetratricopeptide repeat domain"/>
    <property type="match status" value="1"/>
</dbReference>
<dbReference type="Pfam" id="PF13432">
    <property type="entry name" value="TPR_16"/>
    <property type="match status" value="1"/>
</dbReference>
<dbReference type="SUPFAM" id="SSF48452">
    <property type="entry name" value="TPR-like"/>
    <property type="match status" value="1"/>
</dbReference>
<dbReference type="PANTHER" id="PTHR12558">
    <property type="entry name" value="CELL DIVISION CYCLE 16,23,27"/>
    <property type="match status" value="1"/>
</dbReference>
<keyword evidence="1" id="KW-0802">TPR repeat</keyword>
<gene>
    <name evidence="3" type="ORF">EOE67_19130</name>
</gene>
<dbReference type="Pfam" id="PF13431">
    <property type="entry name" value="TPR_17"/>
    <property type="match status" value="1"/>
</dbReference>
<keyword evidence="2" id="KW-0732">Signal</keyword>
<dbReference type="InterPro" id="IPR011990">
    <property type="entry name" value="TPR-like_helical_dom_sf"/>
</dbReference>
<dbReference type="PANTHER" id="PTHR12558:SF13">
    <property type="entry name" value="CELL DIVISION CYCLE PROTEIN 27 HOMOLOG"/>
    <property type="match status" value="1"/>
</dbReference>
<dbReference type="OrthoDB" id="5801251at2"/>
<evidence type="ECO:0000313" key="4">
    <source>
        <dbReference type="Proteomes" id="UP000283077"/>
    </source>
</evidence>
<dbReference type="SMART" id="SM00028">
    <property type="entry name" value="TPR"/>
    <property type="match status" value="5"/>
</dbReference>
<dbReference type="InterPro" id="IPR019734">
    <property type="entry name" value="TPR_rpt"/>
</dbReference>
<evidence type="ECO:0000313" key="3">
    <source>
        <dbReference type="EMBL" id="RVU32027.1"/>
    </source>
</evidence>
<dbReference type="Proteomes" id="UP000283077">
    <property type="component" value="Unassembled WGS sequence"/>
</dbReference>
<sequence length="400" mass="45106">MNHNSSLHSFGLWLCLALMLVLTGCQNAPRQTISNTTNSELFVDDQFGAATAAIETPEQIFAVPAEVVSELRQQVMLYGDPFDRSRALLRFIFNDGTDMLEYVNSATLIASDTLQKRQANCLSLTILAYSLADALGFDSRFQDVDVPEYWITRSGSSLLNGHVNLVVNPDSKFAGVGHIVYRRHSYLIDFDRVPSRTQLRTTEVGRNAIISMFYNNKAADAIVSKNYDLAYQYLKAAIRTAPELSGNWNNLAVLYRHKQLLAEAELVYLHSLALEPDHSNTMANLAMLYQLTGRYQQAADLEDKVAKKRLANPFYFVMLGNEAYERRDADVALRHFRQSLRLQPNTPEALFGMARVYLLKGDLTTASRYLQSAKKYVGPGPERRRYQSKLDLLNAIAKQV</sequence>
<evidence type="ECO:0000256" key="1">
    <source>
        <dbReference type="PROSITE-ProRule" id="PRU00339"/>
    </source>
</evidence>
<evidence type="ECO:0000256" key="2">
    <source>
        <dbReference type="SAM" id="SignalP"/>
    </source>
</evidence>
<keyword evidence="4" id="KW-1185">Reference proteome</keyword>
<comment type="caution">
    <text evidence="3">The sequence shown here is derived from an EMBL/GenBank/DDBJ whole genome shotgun (WGS) entry which is preliminary data.</text>
</comment>
<proteinExistence type="predicted"/>
<reference evidence="3 4" key="1">
    <citation type="submission" date="2019-01" db="EMBL/GenBank/DDBJ databases">
        <authorList>
            <person name="Chen W.-M."/>
        </authorList>
    </citation>
    <scope>NUCLEOTIDE SEQUENCE [LARGE SCALE GENOMIC DNA]</scope>
    <source>
        <strain evidence="3 4">KYPC3</strain>
    </source>
</reference>
<feature type="chain" id="PRO_5019535187" evidence="2">
    <location>
        <begin position="28"/>
        <end position="400"/>
    </location>
</feature>
<dbReference type="PROSITE" id="PS50005">
    <property type="entry name" value="TPR"/>
    <property type="match status" value="1"/>
</dbReference>
<feature type="repeat" description="TPR" evidence="1">
    <location>
        <begin position="313"/>
        <end position="346"/>
    </location>
</feature>
<name>A0A437QBY4_9GAMM</name>